<keyword evidence="2 10" id="KW-0690">Ribosome biogenesis</keyword>
<dbReference type="GO" id="GO:0005525">
    <property type="term" value="F:GTP binding"/>
    <property type="evidence" value="ECO:0007669"/>
    <property type="project" value="UniProtKB-UniRule"/>
</dbReference>
<feature type="binding site" evidence="10">
    <location>
        <position position="290"/>
    </location>
    <ligand>
        <name>Zn(2+)</name>
        <dbReference type="ChEBI" id="CHEBI:29105"/>
    </ligand>
</feature>
<keyword evidence="1 10" id="KW-0963">Cytoplasm</keyword>
<dbReference type="PROSITE" id="PS51721">
    <property type="entry name" value="G_CP"/>
    <property type="match status" value="1"/>
</dbReference>
<comment type="cofactor">
    <cofactor evidence="10">
        <name>Zn(2+)</name>
        <dbReference type="ChEBI" id="CHEBI:29105"/>
    </cofactor>
    <text evidence="10">Binds 1 zinc ion per subunit.</text>
</comment>
<dbReference type="CDD" id="cd01854">
    <property type="entry name" value="YjeQ_EngC"/>
    <property type="match status" value="1"/>
</dbReference>
<evidence type="ECO:0000256" key="1">
    <source>
        <dbReference type="ARBA" id="ARBA00022490"/>
    </source>
</evidence>
<dbReference type="SUPFAM" id="SSF52540">
    <property type="entry name" value="P-loop containing nucleoside triphosphate hydrolases"/>
    <property type="match status" value="1"/>
</dbReference>
<evidence type="ECO:0000256" key="9">
    <source>
        <dbReference type="ARBA" id="ARBA00023134"/>
    </source>
</evidence>
<dbReference type="InterPro" id="IPR004881">
    <property type="entry name" value="Ribosome_biogen_GTPase_RsgA"/>
</dbReference>
<dbReference type="EMBL" id="NUTL01000106">
    <property type="protein sequence ID" value="PHE91162.1"/>
    <property type="molecule type" value="Genomic_DNA"/>
</dbReference>
<dbReference type="EC" id="3.6.1.-" evidence="10"/>
<evidence type="ECO:0000256" key="8">
    <source>
        <dbReference type="ARBA" id="ARBA00022884"/>
    </source>
</evidence>
<evidence type="ECO:0000259" key="11">
    <source>
        <dbReference type="PROSITE" id="PS50936"/>
    </source>
</evidence>
<keyword evidence="5 10" id="KW-0547">Nucleotide-binding</keyword>
<dbReference type="Gene3D" id="2.40.50.140">
    <property type="entry name" value="Nucleic acid-binding proteins"/>
    <property type="match status" value="1"/>
</dbReference>
<reference evidence="13 14" key="1">
    <citation type="submission" date="2017-09" db="EMBL/GenBank/DDBJ databases">
        <title>Large-scale bioinformatics analysis of Bacillus genomes uncovers conserved roles of natural products in bacterial physiology.</title>
        <authorList>
            <consortium name="Agbiome Team Llc"/>
            <person name="Bleich R.M."/>
            <person name="Grubbs K.J."/>
            <person name="Santa Maria K.C."/>
            <person name="Allen S.E."/>
            <person name="Farag S."/>
            <person name="Shank E.A."/>
            <person name="Bowers A."/>
        </authorList>
    </citation>
    <scope>NUCLEOTIDE SEQUENCE [LARGE SCALE GENOMIC DNA]</scope>
    <source>
        <strain evidence="13 14">AFS037265</strain>
    </source>
</reference>
<feature type="domain" description="EngC GTPase" evidence="11">
    <location>
        <begin position="111"/>
        <end position="258"/>
    </location>
</feature>
<keyword evidence="3 10" id="KW-0479">Metal-binding</keyword>
<evidence type="ECO:0000313" key="14">
    <source>
        <dbReference type="Proteomes" id="UP000221918"/>
    </source>
</evidence>
<feature type="binding site" evidence="10">
    <location>
        <position position="288"/>
    </location>
    <ligand>
        <name>Zn(2+)</name>
        <dbReference type="ChEBI" id="CHEBI:29105"/>
    </ligand>
</feature>
<comment type="subunit">
    <text evidence="10">Monomer. Associates with 30S ribosomal subunit, binds 16S rRNA.</text>
</comment>
<dbReference type="PANTHER" id="PTHR32120:SF10">
    <property type="entry name" value="SMALL RIBOSOMAL SUBUNIT BIOGENESIS GTPASE RSGA"/>
    <property type="match status" value="1"/>
</dbReference>
<feature type="binding site" evidence="10">
    <location>
        <begin position="150"/>
        <end position="153"/>
    </location>
    <ligand>
        <name>GTP</name>
        <dbReference type="ChEBI" id="CHEBI:37565"/>
    </ligand>
</feature>
<dbReference type="GO" id="GO:0046872">
    <property type="term" value="F:metal ion binding"/>
    <property type="evidence" value="ECO:0007669"/>
    <property type="project" value="UniProtKB-KW"/>
</dbReference>
<dbReference type="Gene3D" id="3.40.50.300">
    <property type="entry name" value="P-loop containing nucleotide triphosphate hydrolases"/>
    <property type="match status" value="1"/>
</dbReference>
<comment type="caution">
    <text evidence="13">The sequence shown here is derived from an EMBL/GenBank/DDBJ whole genome shotgun (WGS) entry which is preliminary data.</text>
</comment>
<evidence type="ECO:0000256" key="6">
    <source>
        <dbReference type="ARBA" id="ARBA00022801"/>
    </source>
</evidence>
<keyword evidence="4 10" id="KW-0699">rRNA-binding</keyword>
<gene>
    <name evidence="10 13" type="primary">rsgA</name>
    <name evidence="13" type="ORF">COF81_22465</name>
</gene>
<dbReference type="GO" id="GO:0003924">
    <property type="term" value="F:GTPase activity"/>
    <property type="evidence" value="ECO:0007669"/>
    <property type="project" value="UniProtKB-UniRule"/>
</dbReference>
<evidence type="ECO:0000259" key="12">
    <source>
        <dbReference type="PROSITE" id="PS51721"/>
    </source>
</evidence>
<feature type="domain" description="CP-type G" evidence="12">
    <location>
        <begin position="102"/>
        <end position="260"/>
    </location>
</feature>
<evidence type="ECO:0000256" key="10">
    <source>
        <dbReference type="HAMAP-Rule" id="MF_01820"/>
    </source>
</evidence>
<protein>
    <recommendedName>
        <fullName evidence="10">Small ribosomal subunit biogenesis GTPase RsgA</fullName>
        <ecNumber evidence="10">3.6.1.-</ecNumber>
    </recommendedName>
</protein>
<dbReference type="InterPro" id="IPR027417">
    <property type="entry name" value="P-loop_NTPase"/>
</dbReference>
<sequence>MDLNQNCLETFGWDSFFEDQSLEKYEIGRILLEHKHMYRIICDDGEYMAELSGKFRHEALDKGDYPAVGDWVHVKKIKEESKAIIHSVFQRKSSFSRQAAGERTIEQIVAANVDYLFLVNALNHDFNVRRIERYLLLAYESGSMPVIVLTKSDLCEDVEQKILETEAIAIGVPIFAVDSLQQAGVESLQQFVTSGKTIALVGSSGAGKSTLLNALMGSEVAKTGGIREEDSKGRHTTTHRELFQLPSGGLVIDTPGMRELQLWEGSEAIHATFSDIEKFAEECRFRDCQHENEPGCAVRTAIDEGILEANRLQNYKKLQKEIAYAMRKQDLALARAEREKWKKIAKQNRRK</sequence>
<dbReference type="NCBIfam" id="TIGR00157">
    <property type="entry name" value="ribosome small subunit-dependent GTPase A"/>
    <property type="match status" value="1"/>
</dbReference>
<keyword evidence="9 10" id="KW-0342">GTP-binding</keyword>
<evidence type="ECO:0000256" key="4">
    <source>
        <dbReference type="ARBA" id="ARBA00022730"/>
    </source>
</evidence>
<dbReference type="PROSITE" id="PS50936">
    <property type="entry name" value="ENGC_GTPASE"/>
    <property type="match status" value="1"/>
</dbReference>
<dbReference type="Pfam" id="PF03193">
    <property type="entry name" value="RsgA_GTPase"/>
    <property type="match status" value="1"/>
</dbReference>
<comment type="function">
    <text evidence="10">One of several proteins that assist in the late maturation steps of the functional core of the 30S ribosomal subunit. Helps release RbfA from mature subunits. May play a role in the assembly of ribosomal proteins into the subunit. Circularly permuted GTPase that catalyzes slow GTP hydrolysis, GTPase activity is stimulated by the 30S ribosomal subunit.</text>
</comment>
<dbReference type="GO" id="GO:0005737">
    <property type="term" value="C:cytoplasm"/>
    <property type="evidence" value="ECO:0007669"/>
    <property type="project" value="UniProtKB-SubCell"/>
</dbReference>
<name>A0ABD6T5R6_9BACI</name>
<accession>A0ABD6T5R6</accession>
<dbReference type="InterPro" id="IPR010914">
    <property type="entry name" value="RsgA_GTPase_dom"/>
</dbReference>
<dbReference type="Gene3D" id="1.10.40.50">
    <property type="entry name" value="Probable gtpase engc, domain 3"/>
    <property type="match status" value="1"/>
</dbReference>
<dbReference type="InterPro" id="IPR030378">
    <property type="entry name" value="G_CP_dom"/>
</dbReference>
<dbReference type="AlphaFoldDB" id="A0ABD6T5R6"/>
<dbReference type="Proteomes" id="UP000221918">
    <property type="component" value="Unassembled WGS sequence"/>
</dbReference>
<evidence type="ECO:0000256" key="3">
    <source>
        <dbReference type="ARBA" id="ARBA00022723"/>
    </source>
</evidence>
<evidence type="ECO:0000313" key="13">
    <source>
        <dbReference type="EMBL" id="PHE91162.1"/>
    </source>
</evidence>
<evidence type="ECO:0000256" key="7">
    <source>
        <dbReference type="ARBA" id="ARBA00022833"/>
    </source>
</evidence>
<proteinExistence type="inferred from homology"/>
<dbReference type="GO" id="GO:0019843">
    <property type="term" value="F:rRNA binding"/>
    <property type="evidence" value="ECO:0007669"/>
    <property type="project" value="UniProtKB-KW"/>
</dbReference>
<evidence type="ECO:0000256" key="2">
    <source>
        <dbReference type="ARBA" id="ARBA00022517"/>
    </source>
</evidence>
<keyword evidence="8 10" id="KW-0694">RNA-binding</keyword>
<keyword evidence="6 10" id="KW-0378">Hydrolase</keyword>
<keyword evidence="7 10" id="KW-0862">Zinc</keyword>
<dbReference type="SUPFAM" id="SSF50249">
    <property type="entry name" value="Nucleic acid-binding proteins"/>
    <property type="match status" value="1"/>
</dbReference>
<evidence type="ECO:0000256" key="5">
    <source>
        <dbReference type="ARBA" id="ARBA00022741"/>
    </source>
</evidence>
<feature type="binding site" evidence="10">
    <location>
        <position position="296"/>
    </location>
    <ligand>
        <name>Zn(2+)</name>
        <dbReference type="ChEBI" id="CHEBI:29105"/>
    </ligand>
</feature>
<comment type="subcellular location">
    <subcellularLocation>
        <location evidence="10">Cytoplasm</location>
    </subcellularLocation>
</comment>
<organism evidence="13 14">
    <name type="scientific">Bacillus pseudomycoides</name>
    <dbReference type="NCBI Taxonomy" id="64104"/>
    <lineage>
        <taxon>Bacteria</taxon>
        <taxon>Bacillati</taxon>
        <taxon>Bacillota</taxon>
        <taxon>Bacilli</taxon>
        <taxon>Bacillales</taxon>
        <taxon>Bacillaceae</taxon>
        <taxon>Bacillus</taxon>
        <taxon>Bacillus cereus group</taxon>
    </lineage>
</organism>
<dbReference type="HAMAP" id="MF_01820">
    <property type="entry name" value="GTPase_RsgA"/>
    <property type="match status" value="1"/>
</dbReference>
<feature type="binding site" evidence="10">
    <location>
        <position position="283"/>
    </location>
    <ligand>
        <name>Zn(2+)</name>
        <dbReference type="ChEBI" id="CHEBI:29105"/>
    </ligand>
</feature>
<comment type="similarity">
    <text evidence="10">Belongs to the TRAFAC class YlqF/YawG GTPase family. RsgA subfamily.</text>
</comment>
<feature type="binding site" evidence="10">
    <location>
        <begin position="202"/>
        <end position="210"/>
    </location>
    <ligand>
        <name>GTP</name>
        <dbReference type="ChEBI" id="CHEBI:37565"/>
    </ligand>
</feature>
<dbReference type="GO" id="GO:0042274">
    <property type="term" value="P:ribosomal small subunit biogenesis"/>
    <property type="evidence" value="ECO:0007669"/>
    <property type="project" value="UniProtKB-UniRule"/>
</dbReference>
<dbReference type="InterPro" id="IPR012340">
    <property type="entry name" value="NA-bd_OB-fold"/>
</dbReference>
<dbReference type="PANTHER" id="PTHR32120">
    <property type="entry name" value="SMALL RIBOSOMAL SUBUNIT BIOGENESIS GTPASE RSGA"/>
    <property type="match status" value="1"/>
</dbReference>